<dbReference type="PROSITE" id="PS00086">
    <property type="entry name" value="CYTOCHROME_P450"/>
    <property type="match status" value="1"/>
</dbReference>
<dbReference type="InterPro" id="IPR001128">
    <property type="entry name" value="Cyt_P450"/>
</dbReference>
<keyword evidence="4 7" id="KW-0560">Oxidoreductase</keyword>
<dbReference type="InterPro" id="IPR017972">
    <property type="entry name" value="Cyt_P450_CS"/>
</dbReference>
<gene>
    <name evidence="9" type="ORF">ACFFSA_22040</name>
</gene>
<evidence type="ECO:0000256" key="5">
    <source>
        <dbReference type="ARBA" id="ARBA00023004"/>
    </source>
</evidence>
<proteinExistence type="inferred from homology"/>
<evidence type="ECO:0000256" key="3">
    <source>
        <dbReference type="ARBA" id="ARBA00022723"/>
    </source>
</evidence>
<evidence type="ECO:0000256" key="7">
    <source>
        <dbReference type="RuleBase" id="RU000461"/>
    </source>
</evidence>
<comment type="caution">
    <text evidence="9">The sequence shown here is derived from an EMBL/GenBank/DDBJ whole genome shotgun (WGS) entry which is preliminary data.</text>
</comment>
<dbReference type="InterPro" id="IPR050196">
    <property type="entry name" value="Cytochrome_P450_Monoox"/>
</dbReference>
<evidence type="ECO:0000256" key="6">
    <source>
        <dbReference type="ARBA" id="ARBA00023033"/>
    </source>
</evidence>
<dbReference type="EMBL" id="JBHMBW010000019">
    <property type="protein sequence ID" value="MFB9625773.1"/>
    <property type="molecule type" value="Genomic_DNA"/>
</dbReference>
<keyword evidence="2 7" id="KW-0349">Heme</keyword>
<sequence length="466" mass="51086">MSAVQTPPATRTGGAAAPPGPPLWAGPGLFRRLVTDRLALLSGAAARYGDAVRLTIGPKSIYLFNHPDHAKHVLADNHANYRKGIGLAEARRVLGDGLLTGHGEVWRRQRRAIQPLFQNKRLARQDAIVADEAGRLVARLRAHAGAGPVDVAGEMTALTLGVLGRTLLEADLGAHASIAHTFEGVQDQAMFEMVTLGAVPLWLPLPLHLRFRRARRELHRIVDALMAERAAHPTDGTDLLSLLIAGTGQDADPRAARERLRAELVTILLAGHETTASTLSWAFHLLDRHPDVRERLHAEAVSVLGDRPPAYEDLHRLTYTTMVLEEVMRLYPPVWALTRVAVESDEVGGYRVPAGADVLISPYTLHRHPAHWPEADRFRPERFAPDARADRARYAYIPFGAGPRFCVGSHLGMMEAVFVLAMVSRELRLTGLPGRRAVPEAMLSLRVRGGLPMTVSVLEGRDDEHL</sequence>
<keyword evidence="5 7" id="KW-0408">Iron</keyword>
<protein>
    <submittedName>
        <fullName evidence="9">Cytochrome P450</fullName>
    </submittedName>
</protein>
<keyword evidence="3 7" id="KW-0479">Metal-binding</keyword>
<evidence type="ECO:0000256" key="2">
    <source>
        <dbReference type="ARBA" id="ARBA00022617"/>
    </source>
</evidence>
<dbReference type="RefSeq" id="WP_344984316.1">
    <property type="nucleotide sequence ID" value="NZ_BAAAXV010000001.1"/>
</dbReference>
<dbReference type="Gene3D" id="1.10.630.10">
    <property type="entry name" value="Cytochrome P450"/>
    <property type="match status" value="1"/>
</dbReference>
<organism evidence="9 10">
    <name type="scientific">Nonomuraea helvata</name>
    <dbReference type="NCBI Taxonomy" id="37484"/>
    <lineage>
        <taxon>Bacteria</taxon>
        <taxon>Bacillati</taxon>
        <taxon>Actinomycetota</taxon>
        <taxon>Actinomycetes</taxon>
        <taxon>Streptosporangiales</taxon>
        <taxon>Streptosporangiaceae</taxon>
        <taxon>Nonomuraea</taxon>
    </lineage>
</organism>
<dbReference type="CDD" id="cd20620">
    <property type="entry name" value="CYP132-like"/>
    <property type="match status" value="1"/>
</dbReference>
<dbReference type="PRINTS" id="PR00465">
    <property type="entry name" value="EP450IV"/>
</dbReference>
<dbReference type="PANTHER" id="PTHR24291:SF50">
    <property type="entry name" value="BIFUNCTIONAL ALBAFLAVENONE MONOOXYGENASE_TERPENE SYNTHASE"/>
    <property type="match status" value="1"/>
</dbReference>
<dbReference type="InterPro" id="IPR002403">
    <property type="entry name" value="Cyt_P450_E_grp-IV"/>
</dbReference>
<keyword evidence="6 7" id="KW-0503">Monooxygenase</keyword>
<reference evidence="9 10" key="1">
    <citation type="submission" date="2024-09" db="EMBL/GenBank/DDBJ databases">
        <authorList>
            <person name="Sun Q."/>
            <person name="Mori K."/>
        </authorList>
    </citation>
    <scope>NUCLEOTIDE SEQUENCE [LARGE SCALE GENOMIC DNA]</scope>
    <source>
        <strain evidence="9 10">JCM 3143</strain>
    </source>
</reference>
<evidence type="ECO:0000256" key="8">
    <source>
        <dbReference type="SAM" id="MobiDB-lite"/>
    </source>
</evidence>
<dbReference type="Pfam" id="PF00067">
    <property type="entry name" value="p450"/>
    <property type="match status" value="1"/>
</dbReference>
<dbReference type="PRINTS" id="PR00385">
    <property type="entry name" value="P450"/>
</dbReference>
<evidence type="ECO:0000256" key="1">
    <source>
        <dbReference type="ARBA" id="ARBA00010617"/>
    </source>
</evidence>
<keyword evidence="10" id="KW-1185">Reference proteome</keyword>
<dbReference type="InterPro" id="IPR036396">
    <property type="entry name" value="Cyt_P450_sf"/>
</dbReference>
<dbReference type="Proteomes" id="UP001589532">
    <property type="component" value="Unassembled WGS sequence"/>
</dbReference>
<feature type="compositionally biased region" description="Low complexity" evidence="8">
    <location>
        <begin position="1"/>
        <end position="17"/>
    </location>
</feature>
<evidence type="ECO:0000313" key="9">
    <source>
        <dbReference type="EMBL" id="MFB9625773.1"/>
    </source>
</evidence>
<dbReference type="SUPFAM" id="SSF48264">
    <property type="entry name" value="Cytochrome P450"/>
    <property type="match status" value="1"/>
</dbReference>
<name>A0ABV5S4R9_9ACTN</name>
<evidence type="ECO:0000256" key="4">
    <source>
        <dbReference type="ARBA" id="ARBA00023002"/>
    </source>
</evidence>
<feature type="region of interest" description="Disordered" evidence="8">
    <location>
        <begin position="1"/>
        <end position="21"/>
    </location>
</feature>
<dbReference type="PANTHER" id="PTHR24291">
    <property type="entry name" value="CYTOCHROME P450 FAMILY 4"/>
    <property type="match status" value="1"/>
</dbReference>
<accession>A0ABV5S4R9</accession>
<comment type="similarity">
    <text evidence="1 7">Belongs to the cytochrome P450 family.</text>
</comment>
<evidence type="ECO:0000313" key="10">
    <source>
        <dbReference type="Proteomes" id="UP001589532"/>
    </source>
</evidence>